<dbReference type="Pfam" id="PF22513">
    <property type="entry name" value="FitA-like_RHH"/>
    <property type="match status" value="1"/>
</dbReference>
<dbReference type="EMBL" id="CP003282">
    <property type="protein sequence ID" value="AFG36500.1"/>
    <property type="molecule type" value="Genomic_DNA"/>
</dbReference>
<name>H9UG57_SPIAZ</name>
<reference evidence="3" key="1">
    <citation type="journal article" date="2013" name="Stand. Genomic Sci.">
        <title>Complete genome sequence of the halophilic bacterium Spirochaeta africana type strain (Z-7692(T)) from the alkaline Lake Magadi in the East African Rift.</title>
        <authorList>
            <person name="Liolos K."/>
            <person name="Abt B."/>
            <person name="Scheuner C."/>
            <person name="Teshima H."/>
            <person name="Held B."/>
            <person name="Lapidus A."/>
            <person name="Nolan M."/>
            <person name="Lucas S."/>
            <person name="Deshpande S."/>
            <person name="Cheng J.F."/>
            <person name="Tapia R."/>
            <person name="Goodwin L.A."/>
            <person name="Pitluck S."/>
            <person name="Pagani I."/>
            <person name="Ivanova N."/>
            <person name="Mavromatis K."/>
            <person name="Mikhailova N."/>
            <person name="Huntemann M."/>
            <person name="Pati A."/>
            <person name="Chen A."/>
            <person name="Palaniappan K."/>
            <person name="Land M."/>
            <person name="Rohde M."/>
            <person name="Tindall B.J."/>
            <person name="Detter J.C."/>
            <person name="Goker M."/>
            <person name="Bristow J."/>
            <person name="Eisen J.A."/>
            <person name="Markowitz V."/>
            <person name="Hugenholtz P."/>
            <person name="Woyke T."/>
            <person name="Klenk H.P."/>
            <person name="Kyrpides N.C."/>
        </authorList>
    </citation>
    <scope>NUCLEOTIDE SEQUENCE</scope>
    <source>
        <strain evidence="3">ATCC 700263 / DSM 8902 / Z-7692</strain>
    </source>
</reference>
<dbReference type="KEGG" id="sfc:Spiaf_0395"/>
<proteinExistence type="predicted"/>
<dbReference type="InterPro" id="IPR053853">
    <property type="entry name" value="FitA-like_RHH"/>
</dbReference>
<organism evidence="2 3">
    <name type="scientific">Spirochaeta africana (strain ATCC 700263 / DSM 8902 / Z-7692)</name>
    <dbReference type="NCBI Taxonomy" id="889378"/>
    <lineage>
        <taxon>Bacteria</taxon>
        <taxon>Pseudomonadati</taxon>
        <taxon>Spirochaetota</taxon>
        <taxon>Spirochaetia</taxon>
        <taxon>Spirochaetales</taxon>
        <taxon>Spirochaetaceae</taxon>
        <taxon>Spirochaeta</taxon>
    </lineage>
</organism>
<protein>
    <recommendedName>
        <fullName evidence="1">Antitoxin FitA-like ribbon-helix-helix domain-containing protein</fullName>
    </recommendedName>
</protein>
<feature type="domain" description="Antitoxin FitA-like ribbon-helix-helix" evidence="1">
    <location>
        <begin position="3"/>
        <end position="39"/>
    </location>
</feature>
<keyword evidence="3" id="KW-1185">Reference proteome</keyword>
<accession>H9UG57</accession>
<dbReference type="PATRIC" id="fig|889378.3.peg.399"/>
<evidence type="ECO:0000259" key="1">
    <source>
        <dbReference type="Pfam" id="PF22513"/>
    </source>
</evidence>
<dbReference type="GO" id="GO:0006355">
    <property type="term" value="P:regulation of DNA-templated transcription"/>
    <property type="evidence" value="ECO:0007669"/>
    <property type="project" value="InterPro"/>
</dbReference>
<dbReference type="Proteomes" id="UP000007383">
    <property type="component" value="Chromosome"/>
</dbReference>
<dbReference type="OrthoDB" id="5966436at2"/>
<evidence type="ECO:0000313" key="3">
    <source>
        <dbReference type="Proteomes" id="UP000007383"/>
    </source>
</evidence>
<sequence>MSQITIRNLSPELDHLIRQEALKRHISLNEAVQHLLRQATGLDDNSDRKRDLRKLAGGWTDENLHEFEQTQTINSAIDSELWQ</sequence>
<dbReference type="RefSeq" id="WP_014454497.1">
    <property type="nucleotide sequence ID" value="NC_017098.1"/>
</dbReference>
<gene>
    <name evidence="2" type="ordered locus">Spiaf_0395</name>
</gene>
<dbReference type="SUPFAM" id="SSF47598">
    <property type="entry name" value="Ribbon-helix-helix"/>
    <property type="match status" value="1"/>
</dbReference>
<dbReference type="HOGENOM" id="CLU_181382_0_0_12"/>
<dbReference type="eggNOG" id="ENOG5033GB5">
    <property type="taxonomic scope" value="Bacteria"/>
</dbReference>
<dbReference type="InterPro" id="IPR010985">
    <property type="entry name" value="Ribbon_hlx_hlx"/>
</dbReference>
<dbReference type="AlphaFoldDB" id="H9UG57"/>
<evidence type="ECO:0000313" key="2">
    <source>
        <dbReference type="EMBL" id="AFG36500.1"/>
    </source>
</evidence>